<dbReference type="GO" id="GO:0016740">
    <property type="term" value="F:transferase activity"/>
    <property type="evidence" value="ECO:0007669"/>
    <property type="project" value="UniProtKB-KW"/>
</dbReference>
<dbReference type="Proteomes" id="UP000006352">
    <property type="component" value="Unassembled WGS sequence"/>
</dbReference>
<keyword evidence="11" id="KW-1185">Reference proteome</keyword>
<evidence type="ECO:0000256" key="3">
    <source>
        <dbReference type="ARBA" id="ARBA00022723"/>
    </source>
</evidence>
<gene>
    <name evidence="10" type="ORF">FIBRA_02577</name>
</gene>
<accession>J4G1W9</accession>
<dbReference type="Gene3D" id="1.20.120.1750">
    <property type="match status" value="1"/>
</dbReference>
<dbReference type="AlphaFoldDB" id="J4G1W9"/>
<dbReference type="SUPFAM" id="SSF57850">
    <property type="entry name" value="RING/U-box"/>
    <property type="match status" value="2"/>
</dbReference>
<evidence type="ECO:0000313" key="10">
    <source>
        <dbReference type="EMBL" id="CCM00543.1"/>
    </source>
</evidence>
<feature type="compositionally biased region" description="Low complexity" evidence="8">
    <location>
        <begin position="738"/>
        <end position="749"/>
    </location>
</feature>
<name>J4G1W9_9APHY</name>
<dbReference type="CDD" id="cd20339">
    <property type="entry name" value="BRcat_RBR_RNF216"/>
    <property type="match status" value="1"/>
</dbReference>
<dbReference type="Pfam" id="PF26200">
    <property type="entry name" value="Rcat_RNF216"/>
    <property type="match status" value="1"/>
</dbReference>
<dbReference type="CDD" id="cd20353">
    <property type="entry name" value="Rcat_RBR_RNF216"/>
    <property type="match status" value="1"/>
</dbReference>
<evidence type="ECO:0000256" key="8">
    <source>
        <dbReference type="SAM" id="MobiDB-lite"/>
    </source>
</evidence>
<keyword evidence="7" id="KW-0862">Zinc</keyword>
<proteinExistence type="predicted"/>
<feature type="compositionally biased region" description="Low complexity" evidence="8">
    <location>
        <begin position="68"/>
        <end position="86"/>
    </location>
</feature>
<feature type="domain" description="RING-type" evidence="9">
    <location>
        <begin position="343"/>
        <end position="558"/>
    </location>
</feature>
<protein>
    <recommendedName>
        <fullName evidence="9">RING-type domain-containing protein</fullName>
    </recommendedName>
</protein>
<dbReference type="SMART" id="SM00647">
    <property type="entry name" value="IBR"/>
    <property type="match status" value="2"/>
</dbReference>
<keyword evidence="3" id="KW-0479">Metal-binding</keyword>
<dbReference type="CDD" id="cd16630">
    <property type="entry name" value="RING-HC_RBR_RNF216"/>
    <property type="match status" value="1"/>
</dbReference>
<dbReference type="GO" id="GO:0008270">
    <property type="term" value="F:zinc ion binding"/>
    <property type="evidence" value="ECO:0007669"/>
    <property type="project" value="UniProtKB-KW"/>
</dbReference>
<dbReference type="InterPro" id="IPR044066">
    <property type="entry name" value="TRIAD_supradom"/>
</dbReference>
<keyword evidence="5" id="KW-0863">Zinc-finger</keyword>
<dbReference type="InterPro" id="IPR047546">
    <property type="entry name" value="Rcat_RBR_RNF216"/>
</dbReference>
<dbReference type="GeneID" id="24095454"/>
<dbReference type="PROSITE" id="PS51873">
    <property type="entry name" value="TRIAD"/>
    <property type="match status" value="1"/>
</dbReference>
<organism evidence="10 11">
    <name type="scientific">Fibroporia radiculosa</name>
    <dbReference type="NCBI Taxonomy" id="599839"/>
    <lineage>
        <taxon>Eukaryota</taxon>
        <taxon>Fungi</taxon>
        <taxon>Dikarya</taxon>
        <taxon>Basidiomycota</taxon>
        <taxon>Agaricomycotina</taxon>
        <taxon>Agaricomycetes</taxon>
        <taxon>Polyporales</taxon>
        <taxon>Fibroporiaceae</taxon>
        <taxon>Fibroporia</taxon>
    </lineage>
</organism>
<dbReference type="InterPro" id="IPR047544">
    <property type="entry name" value="RING-HC_RBR_RNF216"/>
</dbReference>
<dbReference type="InterPro" id="IPR051628">
    <property type="entry name" value="LUBAC_E3_Ligases"/>
</dbReference>
<dbReference type="PANTHER" id="PTHR22770">
    <property type="entry name" value="UBIQUITIN CONJUGATING ENZYME 7 INTERACTING PROTEIN-RELATED"/>
    <property type="match status" value="1"/>
</dbReference>
<keyword evidence="2" id="KW-0808">Transferase</keyword>
<dbReference type="RefSeq" id="XP_012179826.1">
    <property type="nucleotide sequence ID" value="XM_012324436.1"/>
</dbReference>
<feature type="region of interest" description="Disordered" evidence="8">
    <location>
        <begin position="728"/>
        <end position="749"/>
    </location>
</feature>
<evidence type="ECO:0000256" key="4">
    <source>
        <dbReference type="ARBA" id="ARBA00022737"/>
    </source>
</evidence>
<sequence length="749" mass="83629">MNDSVIEITSSPDVSFKSAVRAAPRCRRSKTRTRRAQVDDADIELTDSDNNVVDYVRDYGSRRQPNTPEGIPAAGPSGAGPAKPAPLFYPDTDNEETRAPDAGLSRMQNDASFLGPGAVVILEQDAFVPVAASEPGSLLEDVPQVDPLDAYVSQVLEIVPDVLPEHVRELIERHLPAHQQQVVETVLHILFEDPTYPKVDLRNKGKRKREVEQDDAEKNAKLKVDYACTDRIREGGPSYDRHALGQLYLDFPQIPVQHVRGQFALHKSFYAPTFLFLSREMKLQNLPYKRKAVATRRGGKGKAAAHRDPEVEKEIEWVKMKLLDDGGLSGQASEQVEAEDEEDGIECGCCFSTYGFSKMIQCPEAHLFCPECMTSYASNLLGSHDANIVCMDQSGCKLPFPESELRRFLSPKLLGLYDRVKQRKEIEAAGIDNLEECPFCEYKCVIENEHEKLFRCENQECLAITCRQCKKPDHLPRSCQEVENDKKLDIQHAVEEAMTRALMRNCPKCQKAFIKEMGCNKMTCPNCRTTSCYVCREIITGYEHFNNPPPYSGHPDPKKCTLWDSVDQRHSDEVTAAAKKAIEDFKKAHPELADDDIKVDLPPPPPVAGPSNLYAVPGVPPAPQVHINVPPHIQQMAHRLREARAAFQMFEVGHQPRVGRLHNPQPRAGFPPHPPPAMFQQALLQRPVQLPFVPPPPPAFHAPRARAPRPPAPALILAPALAPVPAAVRAPRARQPRAVKVAQASRRRR</sequence>
<dbReference type="PANTHER" id="PTHR22770:SF47">
    <property type="entry name" value="E3 UBIQUITIN-PROTEIN LIGASE RNF216"/>
    <property type="match status" value="1"/>
</dbReference>
<feature type="region of interest" description="Disordered" evidence="8">
    <location>
        <begin position="60"/>
        <end position="98"/>
    </location>
</feature>
<evidence type="ECO:0000256" key="6">
    <source>
        <dbReference type="ARBA" id="ARBA00022786"/>
    </source>
</evidence>
<dbReference type="STRING" id="599839.J4G1W9"/>
<dbReference type="OrthoDB" id="10009520at2759"/>
<reference evidence="10 11" key="1">
    <citation type="journal article" date="2012" name="Appl. Environ. Microbiol.">
        <title>Short-read sequencing for genomic analysis of the brown rot fungus Fibroporia radiculosa.</title>
        <authorList>
            <person name="Tang J.D."/>
            <person name="Perkins A.D."/>
            <person name="Sonstegard T.S."/>
            <person name="Schroeder S.G."/>
            <person name="Burgess S.C."/>
            <person name="Diehl S.V."/>
        </authorList>
    </citation>
    <scope>NUCLEOTIDE SEQUENCE [LARGE SCALE GENOMIC DNA]</scope>
    <source>
        <strain evidence="10 11">TFFH 294</strain>
    </source>
</reference>
<evidence type="ECO:0000256" key="1">
    <source>
        <dbReference type="ARBA" id="ARBA00004906"/>
    </source>
</evidence>
<evidence type="ECO:0000313" key="11">
    <source>
        <dbReference type="Proteomes" id="UP000006352"/>
    </source>
</evidence>
<comment type="pathway">
    <text evidence="1">Protein modification; protein ubiquitination.</text>
</comment>
<keyword evidence="4" id="KW-0677">Repeat</keyword>
<evidence type="ECO:0000256" key="7">
    <source>
        <dbReference type="ARBA" id="ARBA00022833"/>
    </source>
</evidence>
<dbReference type="InParanoid" id="J4G1W9"/>
<dbReference type="EMBL" id="HE796988">
    <property type="protein sequence ID" value="CCM00543.1"/>
    <property type="molecule type" value="Genomic_DNA"/>
</dbReference>
<keyword evidence="6" id="KW-0833">Ubl conjugation pathway</keyword>
<dbReference type="InterPro" id="IPR047545">
    <property type="entry name" value="BRcat_RBR_RNF216"/>
</dbReference>
<evidence type="ECO:0000256" key="2">
    <source>
        <dbReference type="ARBA" id="ARBA00022679"/>
    </source>
</evidence>
<evidence type="ECO:0000256" key="5">
    <source>
        <dbReference type="ARBA" id="ARBA00022771"/>
    </source>
</evidence>
<dbReference type="InterPro" id="IPR002867">
    <property type="entry name" value="IBR_dom"/>
</dbReference>
<dbReference type="HOGENOM" id="CLU_009961_1_1_1"/>
<evidence type="ECO:0000259" key="9">
    <source>
        <dbReference type="PROSITE" id="PS51873"/>
    </source>
</evidence>